<feature type="compositionally biased region" description="Basic and acidic residues" evidence="1">
    <location>
        <begin position="553"/>
        <end position="564"/>
    </location>
</feature>
<organism evidence="3 4">
    <name type="scientific">Cephalotrichum gorgonifer</name>
    <dbReference type="NCBI Taxonomy" id="2041049"/>
    <lineage>
        <taxon>Eukaryota</taxon>
        <taxon>Fungi</taxon>
        <taxon>Dikarya</taxon>
        <taxon>Ascomycota</taxon>
        <taxon>Pezizomycotina</taxon>
        <taxon>Sordariomycetes</taxon>
        <taxon>Hypocreomycetidae</taxon>
        <taxon>Microascales</taxon>
        <taxon>Microascaceae</taxon>
        <taxon>Cephalotrichum</taxon>
    </lineage>
</organism>
<dbReference type="EMBL" id="ONZQ02000017">
    <property type="protein sequence ID" value="SPO06860.1"/>
    <property type="molecule type" value="Genomic_DNA"/>
</dbReference>
<comment type="caution">
    <text evidence="3">The sequence shown here is derived from an EMBL/GenBank/DDBJ whole genome shotgun (WGS) entry which is preliminary data.</text>
</comment>
<feature type="compositionally biased region" description="Polar residues" evidence="1">
    <location>
        <begin position="999"/>
        <end position="1026"/>
    </location>
</feature>
<feature type="region of interest" description="Disordered" evidence="1">
    <location>
        <begin position="348"/>
        <end position="665"/>
    </location>
</feature>
<feature type="region of interest" description="Disordered" evidence="1">
    <location>
        <begin position="203"/>
        <end position="301"/>
    </location>
</feature>
<dbReference type="PANTHER" id="PTHR39147">
    <property type="entry name" value="PROTEIN SPT21"/>
    <property type="match status" value="1"/>
</dbReference>
<dbReference type="GO" id="GO:0006357">
    <property type="term" value="P:regulation of transcription by RNA polymerase II"/>
    <property type="evidence" value="ECO:0007669"/>
    <property type="project" value="TreeGrafter"/>
</dbReference>
<feature type="compositionally biased region" description="Polar residues" evidence="1">
    <location>
        <begin position="223"/>
        <end position="261"/>
    </location>
</feature>
<sequence>MSSAGNEDLGLQVKPMGLKVHYTFDKDSQDRCLARHPQLINAQTFVLDESTTIGLVDIRLCLQAVSQCSPELLANFDSDYVVYAYDYSEPDTPLVGQGMLSWLLDPNRSESANQSLSMVTGRVTKNVLAIFGNGIKDTLEVKLKLVHNSKVQRTEQSSQLQSFSQQPQLQLETSQLNMALSSQSMDAGASSAEWSLFMQSMSGFDTPGQMGSQIGSPLPMDDMNNSTNRASPHLTLQSAPSAGTAKVQPTASQPTSRPSSRASRKRQPTGRPRGRPRKRPAPEGHTSGYEDGTDGDDNVGPARKRVATTMVSDRAVTAPFSGTPDSLRVAASTSGSLRSFRPLAIAGSDGPTPGSHLQDVPRAPTPVPNADKLGRPGHGASARRPSALGQELGILTPTNSFSDARPALSPCADDARSPSVVPTPAAFSEDSGGEIGSSPPVPRPSRFLNSSPPPSSPILPPMPQHDSGFMSGGMEDCTLFDEPRLEDDDGCQTDAPAALAQAPQQNSQPTLKKKDNKDKVPMQYFRLQEGKGGMQDLVQVVSPYSIKPVNEADGPKRTRGDRRGSQPGPRPTSMGAGHDAQRANSAIPNLAGGYHPSPQSAPSAQGQSQDPPSRRSTPVPTQSQAQTNSATPTPPVTAPTPVSRAASPAVHAAQPEPYTAELPSSSATVVLQEVAQARLLNRSQSMGPTALSSAPRESTSTSGAGDDTVAKTEPPETVPVQQPRASLLSRPASFHDLPPPFPLPAVPASDPVGPVGPPKQRHLPNATSFSEAPCPPSDVMGPPPTSPPPPKSNKNYVKKQSIKERLERAVMNGEQPPFCYNCGAIETPTWRKINTRDMDGPPEYYEYSEKPGQITAIEILSRDAESKPLSHRLIKKALGPLDDKSNWHERLLCNPCGIWLSKNNKHRPEERWIKDHERLGQERRKRGTGRNPTRRKKSTNNKEMRDSMPPLTSEPYLPTDGLMDNGTTPEAGTVTLDQLSSLLDRANSQDFNGNKEDATNQTTASGRSGFSNAGSTHTRGTGTANSPIALDQEEDLGSTRRLLFPSPRHKSGGRDALSPMSPNIVTSLAPDMHEQNKELAAELAATAENSFEMPADDELEALFRSPRPSTPPPREQHSSGSKGVAFRTPSRTAATPTHRPITRSIARSIRSVQSSPMSQFAMLQTTPTRTPRARLLVPESPSLRRSPRINNSATKNYRRALDGMPDSELEGGLAGLGPEVVDPAEMAAILDNCFNGWQNMTPTPRKGGGGWDESKRWEELGDHGEWDLDGLDMGPVE</sequence>
<evidence type="ECO:0000313" key="3">
    <source>
        <dbReference type="EMBL" id="SPO06860.1"/>
    </source>
</evidence>
<feature type="compositionally biased region" description="Basic residues" evidence="1">
    <location>
        <begin position="262"/>
        <end position="279"/>
    </location>
</feature>
<proteinExistence type="predicted"/>
<accession>A0AAE8N5X8</accession>
<feature type="compositionally biased region" description="Polar residues" evidence="1">
    <location>
        <begin position="681"/>
        <end position="703"/>
    </location>
</feature>
<feature type="region of interest" description="Disordered" evidence="1">
    <location>
        <begin position="1103"/>
        <end position="1143"/>
    </location>
</feature>
<feature type="compositionally biased region" description="Basic and acidic residues" evidence="1">
    <location>
        <begin position="1252"/>
        <end position="1266"/>
    </location>
</feature>
<name>A0AAE8N5X8_9PEZI</name>
<feature type="compositionally biased region" description="Low complexity" evidence="1">
    <location>
        <begin position="596"/>
        <end position="611"/>
    </location>
</feature>
<dbReference type="AlphaFoldDB" id="A0AAE8N5X8"/>
<evidence type="ECO:0000256" key="1">
    <source>
        <dbReference type="SAM" id="MobiDB-lite"/>
    </source>
</evidence>
<feature type="compositionally biased region" description="Pro residues" evidence="1">
    <location>
        <begin position="773"/>
        <end position="791"/>
    </location>
</feature>
<evidence type="ECO:0000259" key="2">
    <source>
        <dbReference type="Pfam" id="PF25823"/>
    </source>
</evidence>
<feature type="compositionally biased region" description="Basic residues" evidence="1">
    <location>
        <begin position="923"/>
        <end position="939"/>
    </location>
</feature>
<feature type="region of interest" description="Disordered" evidence="1">
    <location>
        <begin position="987"/>
        <end position="1066"/>
    </location>
</feature>
<dbReference type="Proteomes" id="UP001187682">
    <property type="component" value="Unassembled WGS sequence"/>
</dbReference>
<feature type="compositionally biased region" description="Polar residues" evidence="1">
    <location>
        <begin position="614"/>
        <end position="629"/>
    </location>
</feature>
<dbReference type="Pfam" id="PF25823">
    <property type="entry name" value="Ams2-SPT21_N"/>
    <property type="match status" value="1"/>
</dbReference>
<dbReference type="InterPro" id="IPR042403">
    <property type="entry name" value="Spt21/Ams2"/>
</dbReference>
<reference evidence="3" key="1">
    <citation type="submission" date="2018-03" db="EMBL/GenBank/DDBJ databases">
        <authorList>
            <person name="Guldener U."/>
        </authorList>
    </citation>
    <scope>NUCLEOTIDE SEQUENCE</scope>
</reference>
<feature type="compositionally biased region" description="Low complexity" evidence="1">
    <location>
        <begin position="492"/>
        <end position="509"/>
    </location>
</feature>
<dbReference type="InterPro" id="IPR013088">
    <property type="entry name" value="Znf_NHR/GATA"/>
</dbReference>
<feature type="compositionally biased region" description="Basic and acidic residues" evidence="1">
    <location>
        <begin position="911"/>
        <end position="922"/>
    </location>
</feature>
<dbReference type="SUPFAM" id="SSF57716">
    <property type="entry name" value="Glucocorticoid receptor-like (DNA-binding domain)"/>
    <property type="match status" value="1"/>
</dbReference>
<feature type="compositionally biased region" description="Polar residues" evidence="1">
    <location>
        <begin position="203"/>
        <end position="215"/>
    </location>
</feature>
<dbReference type="Gene3D" id="3.30.50.10">
    <property type="entry name" value="Erythroid Transcription Factor GATA-1, subunit A"/>
    <property type="match status" value="1"/>
</dbReference>
<feature type="compositionally biased region" description="Pro residues" evidence="1">
    <location>
        <begin position="451"/>
        <end position="463"/>
    </location>
</feature>
<dbReference type="PANTHER" id="PTHR39147:SF1">
    <property type="entry name" value="PROTEIN SPT21"/>
    <property type="match status" value="1"/>
</dbReference>
<dbReference type="GO" id="GO:0008270">
    <property type="term" value="F:zinc ion binding"/>
    <property type="evidence" value="ECO:0007669"/>
    <property type="project" value="InterPro"/>
</dbReference>
<dbReference type="GO" id="GO:0000183">
    <property type="term" value="P:rDNA heterochromatin formation"/>
    <property type="evidence" value="ECO:0007669"/>
    <property type="project" value="TreeGrafter"/>
</dbReference>
<feature type="region of interest" description="Disordered" evidence="1">
    <location>
        <begin position="680"/>
        <end position="799"/>
    </location>
</feature>
<protein>
    <recommendedName>
        <fullName evidence="2">Ams2/SPT21 N-terminal domain-containing protein</fullName>
    </recommendedName>
</protein>
<feature type="region of interest" description="Disordered" evidence="1">
    <location>
        <begin position="1240"/>
        <end position="1277"/>
    </location>
</feature>
<dbReference type="GO" id="GO:0030466">
    <property type="term" value="P:silent mating-type cassette heterochromatin formation"/>
    <property type="evidence" value="ECO:0007669"/>
    <property type="project" value="TreeGrafter"/>
</dbReference>
<keyword evidence="4" id="KW-1185">Reference proteome</keyword>
<feature type="domain" description="Ams2/SPT21 N-terminal" evidence="2">
    <location>
        <begin position="11"/>
        <end position="146"/>
    </location>
</feature>
<gene>
    <name evidence="3" type="ORF">DNG_09554</name>
</gene>
<dbReference type="InterPro" id="IPR057725">
    <property type="entry name" value="Ams2-SPT21_N"/>
</dbReference>
<evidence type="ECO:0000313" key="4">
    <source>
        <dbReference type="Proteomes" id="UP001187682"/>
    </source>
</evidence>
<feature type="region of interest" description="Disordered" evidence="1">
    <location>
        <begin position="911"/>
        <end position="972"/>
    </location>
</feature>